<keyword evidence="2" id="KW-0489">Methyltransferase</keyword>
<dbReference type="PANTHER" id="PTHR42998">
    <property type="entry name" value="TYPE I RESTRICTION ENZYME HINDVIIP M PROTEIN-RELATED"/>
    <property type="match status" value="1"/>
</dbReference>
<dbReference type="GO" id="GO:0032259">
    <property type="term" value="P:methylation"/>
    <property type="evidence" value="ECO:0007669"/>
    <property type="project" value="UniProtKB-KW"/>
</dbReference>
<keyword evidence="2" id="KW-0808">Transferase</keyword>
<dbReference type="InterPro" id="IPR029063">
    <property type="entry name" value="SAM-dependent_MTases_sf"/>
</dbReference>
<dbReference type="PANTHER" id="PTHR42998:SF1">
    <property type="entry name" value="TYPE I RESTRICTION ENZYME HINDI METHYLASE SUBUNIT"/>
    <property type="match status" value="1"/>
</dbReference>
<keyword evidence="3" id="KW-1185">Reference proteome</keyword>
<dbReference type="InterPro" id="IPR003356">
    <property type="entry name" value="DNA_methylase_A-5"/>
</dbReference>
<evidence type="ECO:0000313" key="3">
    <source>
        <dbReference type="Proteomes" id="UP000295431"/>
    </source>
</evidence>
<dbReference type="Pfam" id="PF02384">
    <property type="entry name" value="N6_Mtase"/>
    <property type="match status" value="1"/>
</dbReference>
<dbReference type="Gene3D" id="3.40.50.150">
    <property type="entry name" value="Vaccinia Virus protein VP39"/>
    <property type="match status" value="1"/>
</dbReference>
<gene>
    <name evidence="2" type="ORF">E1284_14320</name>
</gene>
<dbReference type="AlphaFoldDB" id="A0A4R4P2I8"/>
<dbReference type="RefSeq" id="WP_165965264.1">
    <property type="nucleotide sequence ID" value="NZ_SMJW01000060.1"/>
</dbReference>
<dbReference type="Proteomes" id="UP000295431">
    <property type="component" value="Unassembled WGS sequence"/>
</dbReference>
<dbReference type="GO" id="GO:0003677">
    <property type="term" value="F:DNA binding"/>
    <property type="evidence" value="ECO:0007669"/>
    <property type="project" value="InterPro"/>
</dbReference>
<reference evidence="2 3" key="1">
    <citation type="submission" date="2019-03" db="EMBL/GenBank/DDBJ databases">
        <title>Draft genome sequences of novel Actinobacteria.</title>
        <authorList>
            <person name="Sahin N."/>
            <person name="Ay H."/>
            <person name="Saygin H."/>
        </authorList>
    </citation>
    <scope>NUCLEOTIDE SEQUENCE [LARGE SCALE GENOMIC DNA]</scope>
    <source>
        <strain evidence="2 3">DSM 45347</strain>
    </source>
</reference>
<name>A0A4R4P2I8_9ACTN</name>
<dbReference type="EMBL" id="SMJW01000060">
    <property type="protein sequence ID" value="TDC15824.1"/>
    <property type="molecule type" value="Genomic_DNA"/>
</dbReference>
<comment type="caution">
    <text evidence="2">The sequence shown here is derived from an EMBL/GenBank/DDBJ whole genome shotgun (WGS) entry which is preliminary data.</text>
</comment>
<evidence type="ECO:0000313" key="2">
    <source>
        <dbReference type="EMBL" id="TDC15824.1"/>
    </source>
</evidence>
<dbReference type="SUPFAM" id="SSF53335">
    <property type="entry name" value="S-adenosyl-L-methionine-dependent methyltransferases"/>
    <property type="match status" value="1"/>
</dbReference>
<feature type="non-terminal residue" evidence="2">
    <location>
        <position position="337"/>
    </location>
</feature>
<dbReference type="InterPro" id="IPR052916">
    <property type="entry name" value="Type-I_RE_MTase_Subunit"/>
</dbReference>
<feature type="domain" description="DNA methylase adenine-specific" evidence="1">
    <location>
        <begin position="137"/>
        <end position="325"/>
    </location>
</feature>
<accession>A0A4R4P2I8</accession>
<sequence>MSGDPGVTAGDIARLAGVGRATVSNWRRRHADFPRPVGGTATSPLFSLGDVEDWLRRNGKPFEVSLGDRVWQRLRASGDDFGLADLVGWAGLRLLELRGPGADPDAVKPPPPGLEPDDPALPRMLADLAAEHGHAGAFDQLLERYVRAHSRRLVLTREDVAGLMTRLACRDGDVVLDPACGLGTLLLAAPGPRRPLGQDADPAAARIAAVRLLLAGAPAEVVAGDSLRDDGFAGEAADAVVCDPPSGDRAWGHDDLAGDPRWEYGLPPRGEPELAWVQHCLAHVRPGGRAAVLMPSAVAGRRPGRRIRANLLRAGALRAVITLAPGGPDLWLLRRPR</sequence>
<proteinExistence type="predicted"/>
<dbReference type="PRINTS" id="PR00507">
    <property type="entry name" value="N12N6MTFRASE"/>
</dbReference>
<protein>
    <submittedName>
        <fullName evidence="2">SAM-dependent methyltransferase</fullName>
    </submittedName>
</protein>
<dbReference type="GO" id="GO:0008170">
    <property type="term" value="F:N-methyltransferase activity"/>
    <property type="evidence" value="ECO:0007669"/>
    <property type="project" value="InterPro"/>
</dbReference>
<organism evidence="2 3">
    <name type="scientific">Actinomadura bangladeshensis</name>
    <dbReference type="NCBI Taxonomy" id="453573"/>
    <lineage>
        <taxon>Bacteria</taxon>
        <taxon>Bacillati</taxon>
        <taxon>Actinomycetota</taxon>
        <taxon>Actinomycetes</taxon>
        <taxon>Streptosporangiales</taxon>
        <taxon>Thermomonosporaceae</taxon>
        <taxon>Actinomadura</taxon>
    </lineage>
</organism>
<evidence type="ECO:0000259" key="1">
    <source>
        <dbReference type="Pfam" id="PF02384"/>
    </source>
</evidence>